<name>A0A0E9Q6R4_ANGAN</name>
<evidence type="ECO:0000313" key="1">
    <source>
        <dbReference type="EMBL" id="JAH12581.1"/>
    </source>
</evidence>
<sequence>MSLDLSGTAEPGLLVRMFNLTFPPTGTEARLLNASICCALASYGSTENGFCTSREQRTYGKLRVTYENEFSFEVQEKHLN</sequence>
<proteinExistence type="predicted"/>
<organism evidence="1">
    <name type="scientific">Anguilla anguilla</name>
    <name type="common">European freshwater eel</name>
    <name type="synonym">Muraena anguilla</name>
    <dbReference type="NCBI Taxonomy" id="7936"/>
    <lineage>
        <taxon>Eukaryota</taxon>
        <taxon>Metazoa</taxon>
        <taxon>Chordata</taxon>
        <taxon>Craniata</taxon>
        <taxon>Vertebrata</taxon>
        <taxon>Euteleostomi</taxon>
        <taxon>Actinopterygii</taxon>
        <taxon>Neopterygii</taxon>
        <taxon>Teleostei</taxon>
        <taxon>Anguilliformes</taxon>
        <taxon>Anguillidae</taxon>
        <taxon>Anguilla</taxon>
    </lineage>
</organism>
<reference evidence="1" key="1">
    <citation type="submission" date="2014-11" db="EMBL/GenBank/DDBJ databases">
        <authorList>
            <person name="Amaro Gonzalez C."/>
        </authorList>
    </citation>
    <scope>NUCLEOTIDE SEQUENCE</scope>
</reference>
<dbReference type="EMBL" id="GBXM01095996">
    <property type="protein sequence ID" value="JAH12581.1"/>
    <property type="molecule type" value="Transcribed_RNA"/>
</dbReference>
<protein>
    <submittedName>
        <fullName evidence="1">Uncharacterized protein</fullName>
    </submittedName>
</protein>
<accession>A0A0E9Q6R4</accession>
<dbReference type="AlphaFoldDB" id="A0A0E9Q6R4"/>
<reference evidence="1" key="2">
    <citation type="journal article" date="2015" name="Fish Shellfish Immunol.">
        <title>Early steps in the European eel (Anguilla anguilla)-Vibrio vulnificus interaction in the gills: Role of the RtxA13 toxin.</title>
        <authorList>
            <person name="Callol A."/>
            <person name="Pajuelo D."/>
            <person name="Ebbesson L."/>
            <person name="Teles M."/>
            <person name="MacKenzie S."/>
            <person name="Amaro C."/>
        </authorList>
    </citation>
    <scope>NUCLEOTIDE SEQUENCE</scope>
</reference>